<dbReference type="GO" id="GO:0032981">
    <property type="term" value="P:mitochondrial respiratory chain complex I assembly"/>
    <property type="evidence" value="ECO:0007669"/>
    <property type="project" value="TreeGrafter"/>
</dbReference>
<evidence type="ECO:0000313" key="3">
    <source>
        <dbReference type="Proteomes" id="UP000244722"/>
    </source>
</evidence>
<gene>
    <name evidence="2" type="ORF">B9Z19DRAFT_1194484</name>
</gene>
<reference evidence="2 3" key="1">
    <citation type="submission" date="2017-04" db="EMBL/GenBank/DDBJ databases">
        <title>Draft genome sequence of Tuber borchii Vittad., a whitish edible truffle.</title>
        <authorList>
            <consortium name="DOE Joint Genome Institute"/>
            <person name="Murat C."/>
            <person name="Kuo A."/>
            <person name="Barry K.W."/>
            <person name="Clum A."/>
            <person name="Dockter R.B."/>
            <person name="Fauchery L."/>
            <person name="Iotti M."/>
            <person name="Kohler A."/>
            <person name="Labutti K."/>
            <person name="Lindquist E.A."/>
            <person name="Lipzen A."/>
            <person name="Ohm R.A."/>
            <person name="Wang M."/>
            <person name="Grigoriev I.V."/>
            <person name="Zambonelli A."/>
            <person name="Martin F.M."/>
        </authorList>
    </citation>
    <scope>NUCLEOTIDE SEQUENCE [LARGE SCALE GENOMIC DNA]</scope>
    <source>
        <strain evidence="2 3">Tbo3840</strain>
    </source>
</reference>
<accession>A0A2T6ZMQ8</accession>
<dbReference type="InterPro" id="IPR036748">
    <property type="entry name" value="MTH938-like_sf"/>
</dbReference>
<dbReference type="Gene3D" id="3.40.1230.10">
    <property type="entry name" value="MTH938-like"/>
    <property type="match status" value="1"/>
</dbReference>
<dbReference type="InterPro" id="IPR007523">
    <property type="entry name" value="NDUFAF3/AAMDC"/>
</dbReference>
<organism evidence="2 3">
    <name type="scientific">Tuber borchii</name>
    <name type="common">White truffle</name>
    <dbReference type="NCBI Taxonomy" id="42251"/>
    <lineage>
        <taxon>Eukaryota</taxon>
        <taxon>Fungi</taxon>
        <taxon>Dikarya</taxon>
        <taxon>Ascomycota</taxon>
        <taxon>Pezizomycotina</taxon>
        <taxon>Pezizomycetes</taxon>
        <taxon>Pezizales</taxon>
        <taxon>Tuberaceae</taxon>
        <taxon>Tuber</taxon>
    </lineage>
</organism>
<proteinExistence type="predicted"/>
<dbReference type="PANTHER" id="PTHR21192">
    <property type="entry name" value="NUCLEAR PROTEIN E3-3"/>
    <property type="match status" value="1"/>
</dbReference>
<dbReference type="EMBL" id="NESQ01000176">
    <property type="protein sequence ID" value="PUU76772.1"/>
    <property type="molecule type" value="Genomic_DNA"/>
</dbReference>
<dbReference type="OrthoDB" id="20681at2759"/>
<dbReference type="GO" id="GO:0005743">
    <property type="term" value="C:mitochondrial inner membrane"/>
    <property type="evidence" value="ECO:0007669"/>
    <property type="project" value="TreeGrafter"/>
</dbReference>
<evidence type="ECO:0000313" key="2">
    <source>
        <dbReference type="EMBL" id="PUU76772.1"/>
    </source>
</evidence>
<comment type="caution">
    <text evidence="2">The sequence shown here is derived from an EMBL/GenBank/DDBJ whole genome shotgun (WGS) entry which is preliminary data.</text>
</comment>
<dbReference type="Pfam" id="PF04430">
    <property type="entry name" value="DUF498"/>
    <property type="match status" value="1"/>
</dbReference>
<feature type="compositionally biased region" description="Polar residues" evidence="1">
    <location>
        <begin position="35"/>
        <end position="53"/>
    </location>
</feature>
<dbReference type="Proteomes" id="UP000244722">
    <property type="component" value="Unassembled WGS sequence"/>
</dbReference>
<dbReference type="SUPFAM" id="SSF64076">
    <property type="entry name" value="MTH938-like"/>
    <property type="match status" value="1"/>
</dbReference>
<sequence>MRPFLLHPTTRLLLRTRPPISQPIHTTPHPPAKSSKPNSSLGGHNPTSTSTPGLSGLDLYNDLPNPINSIEALYDTHFLLTNGTRTAPGSGVFLLNDSVFTWAPAVACKNGIVGFGPGAWGVLEVVWPKPELLIIGTGKRTLFLDPGDRRKIAELGVRVDVMDTGNAAAQFNLLATERGGGIAGALLVGGFKG</sequence>
<dbReference type="PANTHER" id="PTHR21192:SF2">
    <property type="entry name" value="NADH DEHYDROGENASE [UBIQUINONE] 1 ALPHA SUBCOMPLEX ASSEMBLY FACTOR 3"/>
    <property type="match status" value="1"/>
</dbReference>
<dbReference type="AlphaFoldDB" id="A0A2T6ZMQ8"/>
<evidence type="ECO:0000256" key="1">
    <source>
        <dbReference type="SAM" id="MobiDB-lite"/>
    </source>
</evidence>
<feature type="region of interest" description="Disordered" evidence="1">
    <location>
        <begin position="15"/>
        <end position="55"/>
    </location>
</feature>
<name>A0A2T6ZMQ8_TUBBO</name>
<keyword evidence="3" id="KW-1185">Reference proteome</keyword>
<protein>
    <submittedName>
        <fullName evidence="2">NADH dehydrogenase 1 alpha subcomplex assembly factor 3</fullName>
    </submittedName>
</protein>
<dbReference type="STRING" id="42251.A0A2T6ZMQ8"/>